<evidence type="ECO:0000259" key="4">
    <source>
        <dbReference type="Pfam" id="PF02678"/>
    </source>
</evidence>
<dbReference type="eggNOG" id="COG1741">
    <property type="taxonomic scope" value="Bacteria"/>
</dbReference>
<dbReference type="InterPro" id="IPR011051">
    <property type="entry name" value="RmlC_Cupin_sf"/>
</dbReference>
<evidence type="ECO:0000256" key="3">
    <source>
        <dbReference type="RuleBase" id="RU003457"/>
    </source>
</evidence>
<dbReference type="InterPro" id="IPR012093">
    <property type="entry name" value="Pirin"/>
</dbReference>
<reference evidence="6 7" key="1">
    <citation type="journal article" date="2009" name="Appl. Environ. Microbiol.">
        <title>Three genomes from the phylum Acidobacteria provide insight into the lifestyles of these microorganisms in soils.</title>
        <authorList>
            <person name="Ward N.L."/>
            <person name="Challacombe J.F."/>
            <person name="Janssen P.H."/>
            <person name="Henrissat B."/>
            <person name="Coutinho P.M."/>
            <person name="Wu M."/>
            <person name="Xie G."/>
            <person name="Haft D.H."/>
            <person name="Sait M."/>
            <person name="Badger J."/>
            <person name="Barabote R.D."/>
            <person name="Bradley B."/>
            <person name="Brettin T.S."/>
            <person name="Brinkac L.M."/>
            <person name="Bruce D."/>
            <person name="Creasy T."/>
            <person name="Daugherty S.C."/>
            <person name="Davidsen T.M."/>
            <person name="DeBoy R.T."/>
            <person name="Detter J.C."/>
            <person name="Dodson R.J."/>
            <person name="Durkin A.S."/>
            <person name="Ganapathy A."/>
            <person name="Gwinn-Giglio M."/>
            <person name="Han C.S."/>
            <person name="Khouri H."/>
            <person name="Kiss H."/>
            <person name="Kothari S.P."/>
            <person name="Madupu R."/>
            <person name="Nelson K.E."/>
            <person name="Nelson W.C."/>
            <person name="Paulsen I."/>
            <person name="Penn K."/>
            <person name="Ren Q."/>
            <person name="Rosovitz M.J."/>
            <person name="Selengut J.D."/>
            <person name="Shrivastava S."/>
            <person name="Sullivan S.A."/>
            <person name="Tapia R."/>
            <person name="Thompson L.S."/>
            <person name="Watkins K.L."/>
            <person name="Yang Q."/>
            <person name="Yu C."/>
            <person name="Zafar N."/>
            <person name="Zhou L."/>
            <person name="Kuske C.R."/>
        </authorList>
    </citation>
    <scope>NUCLEOTIDE SEQUENCE [LARGE SCALE GENOMIC DNA]</scope>
    <source>
        <strain evidence="6 7">Ellin345</strain>
    </source>
</reference>
<dbReference type="AlphaFoldDB" id="Q1IQJ7"/>
<accession>Q1IQJ7</accession>
<dbReference type="RefSeq" id="WP_011522655.1">
    <property type="nucleotide sequence ID" value="NC_008009.1"/>
</dbReference>
<keyword evidence="7" id="KW-1185">Reference proteome</keyword>
<organism evidence="6 7">
    <name type="scientific">Koribacter versatilis (strain Ellin345)</name>
    <dbReference type="NCBI Taxonomy" id="204669"/>
    <lineage>
        <taxon>Bacteria</taxon>
        <taxon>Pseudomonadati</taxon>
        <taxon>Acidobacteriota</taxon>
        <taxon>Terriglobia</taxon>
        <taxon>Terriglobales</taxon>
        <taxon>Candidatus Korobacteraceae</taxon>
        <taxon>Candidatus Korobacter</taxon>
    </lineage>
</organism>
<feature type="binding site" evidence="2">
    <location>
        <position position="103"/>
    </location>
    <ligand>
        <name>Fe cation</name>
        <dbReference type="ChEBI" id="CHEBI:24875"/>
    </ligand>
</feature>
<protein>
    <submittedName>
        <fullName evidence="6">Pirin-like protein</fullName>
    </submittedName>
</protein>
<proteinExistence type="inferred from homology"/>
<feature type="binding site" evidence="2">
    <location>
        <position position="101"/>
    </location>
    <ligand>
        <name>Fe cation</name>
        <dbReference type="ChEBI" id="CHEBI:24875"/>
    </ligand>
</feature>
<dbReference type="PANTHER" id="PTHR43212:SF3">
    <property type="entry name" value="QUERCETIN 2,3-DIOXYGENASE"/>
    <property type="match status" value="1"/>
</dbReference>
<sequence length="233" mass="26378">MITLRPAAERGHTNHGWLETYHTFSFADFHDPRRIGFRELRVINDDRVAAGEGFSPHSHRDMEIITYMVEGQLEHRDNLGNGAVLKPGDVQHMTAGTGVVHSEFNHSQEKPLRLLQIWIFPEKKGLVPDYQDRHFDPQDRVDRLRLIASTDGRDNSLIINQDVDLYDSSLTHGTEVQLALRPERHAWLQVINGELALNGQTLKTGDGAAISAETALKIRGQSENAEFLLFDLK</sequence>
<dbReference type="InterPro" id="IPR003829">
    <property type="entry name" value="Pirin_N_dom"/>
</dbReference>
<comment type="cofactor">
    <cofactor evidence="2">
        <name>Fe cation</name>
        <dbReference type="ChEBI" id="CHEBI:24875"/>
    </cofactor>
    <text evidence="2">Binds 1 Fe cation per subunit.</text>
</comment>
<dbReference type="PANTHER" id="PTHR43212">
    <property type="entry name" value="QUERCETIN 2,3-DIOXYGENASE"/>
    <property type="match status" value="1"/>
</dbReference>
<dbReference type="CDD" id="cd02910">
    <property type="entry name" value="cupin_Yhhw_N"/>
    <property type="match status" value="1"/>
</dbReference>
<dbReference type="InterPro" id="IPR014710">
    <property type="entry name" value="RmlC-like_jellyroll"/>
</dbReference>
<evidence type="ECO:0000313" key="6">
    <source>
        <dbReference type="EMBL" id="ABF40853.1"/>
    </source>
</evidence>
<dbReference type="InterPro" id="IPR041602">
    <property type="entry name" value="Quercetinase_C"/>
</dbReference>
<keyword evidence="2" id="KW-0408">Iron</keyword>
<feature type="binding site" evidence="2">
    <location>
        <position position="59"/>
    </location>
    <ligand>
        <name>Fe cation</name>
        <dbReference type="ChEBI" id="CHEBI:24875"/>
    </ligand>
</feature>
<dbReference type="GO" id="GO:0046872">
    <property type="term" value="F:metal ion binding"/>
    <property type="evidence" value="ECO:0007669"/>
    <property type="project" value="UniProtKB-KW"/>
</dbReference>
<feature type="domain" description="Pirin N-terminal" evidence="4">
    <location>
        <begin position="10"/>
        <end position="119"/>
    </location>
</feature>
<dbReference type="PIRSF" id="PIRSF006232">
    <property type="entry name" value="Pirin"/>
    <property type="match status" value="1"/>
</dbReference>
<comment type="similarity">
    <text evidence="1 3">Belongs to the pirin family.</text>
</comment>
<dbReference type="STRING" id="204669.Acid345_1852"/>
<feature type="binding site" evidence="2">
    <location>
        <position position="57"/>
    </location>
    <ligand>
        <name>Fe cation</name>
        <dbReference type="ChEBI" id="CHEBI:24875"/>
    </ligand>
</feature>
<dbReference type="SUPFAM" id="SSF51182">
    <property type="entry name" value="RmlC-like cupins"/>
    <property type="match status" value="1"/>
</dbReference>
<feature type="domain" description="Quercetin 2,3-dioxygenase C-terminal cupin" evidence="5">
    <location>
        <begin position="146"/>
        <end position="232"/>
    </location>
</feature>
<name>Q1IQJ7_KORVE</name>
<dbReference type="HOGENOM" id="CLU_064194_2_2_0"/>
<dbReference type="EnsemblBacteria" id="ABF40853">
    <property type="protein sequence ID" value="ABF40853"/>
    <property type="gene ID" value="Acid345_1852"/>
</dbReference>
<keyword evidence="2" id="KW-0479">Metal-binding</keyword>
<dbReference type="OrthoDB" id="321327at2"/>
<evidence type="ECO:0000313" key="7">
    <source>
        <dbReference type="Proteomes" id="UP000002432"/>
    </source>
</evidence>
<evidence type="ECO:0000256" key="1">
    <source>
        <dbReference type="ARBA" id="ARBA00008416"/>
    </source>
</evidence>
<dbReference type="KEGG" id="aba:Acid345_1852"/>
<dbReference type="CDD" id="cd20311">
    <property type="entry name" value="cupin_Yhhw_C"/>
    <property type="match status" value="1"/>
</dbReference>
<dbReference type="Gene3D" id="2.60.120.10">
    <property type="entry name" value="Jelly Rolls"/>
    <property type="match status" value="2"/>
</dbReference>
<dbReference type="Pfam" id="PF02678">
    <property type="entry name" value="Pirin"/>
    <property type="match status" value="1"/>
</dbReference>
<evidence type="ECO:0000259" key="5">
    <source>
        <dbReference type="Pfam" id="PF17954"/>
    </source>
</evidence>
<dbReference type="Pfam" id="PF17954">
    <property type="entry name" value="Pirin_C_2"/>
    <property type="match status" value="1"/>
</dbReference>
<evidence type="ECO:0000256" key="2">
    <source>
        <dbReference type="PIRSR" id="PIRSR006232-1"/>
    </source>
</evidence>
<dbReference type="Proteomes" id="UP000002432">
    <property type="component" value="Chromosome"/>
</dbReference>
<gene>
    <name evidence="6" type="ordered locus">Acid345_1852</name>
</gene>
<dbReference type="EMBL" id="CP000360">
    <property type="protein sequence ID" value="ABF40853.1"/>
    <property type="molecule type" value="Genomic_DNA"/>
</dbReference>